<dbReference type="PRINTS" id="PR01715">
    <property type="entry name" value="FERRIBNDNGPP"/>
</dbReference>
<accession>A0ABQ1PBF0</accession>
<keyword evidence="3" id="KW-0813">Transport</keyword>
<dbReference type="EMBL" id="BMHM01000004">
    <property type="protein sequence ID" value="GGC92292.1"/>
    <property type="molecule type" value="Genomic_DNA"/>
</dbReference>
<keyword evidence="4" id="KW-0410">Iron transport</keyword>
<organism evidence="9 10">
    <name type="scientific">Vreelandella lutescens</name>
    <dbReference type="NCBI Taxonomy" id="1602943"/>
    <lineage>
        <taxon>Bacteria</taxon>
        <taxon>Pseudomonadati</taxon>
        <taxon>Pseudomonadota</taxon>
        <taxon>Gammaproteobacteria</taxon>
        <taxon>Oceanospirillales</taxon>
        <taxon>Halomonadaceae</taxon>
        <taxon>Vreelandella</taxon>
    </lineage>
</organism>
<gene>
    <name evidence="9" type="ORF">GCM10011382_23280</name>
</gene>
<keyword evidence="4" id="KW-0406">Ion transport</keyword>
<comment type="subcellular location">
    <subcellularLocation>
        <location evidence="1">Cell envelope</location>
    </subcellularLocation>
</comment>
<evidence type="ECO:0000259" key="8">
    <source>
        <dbReference type="PROSITE" id="PS50983"/>
    </source>
</evidence>
<evidence type="ECO:0000313" key="10">
    <source>
        <dbReference type="Proteomes" id="UP000597301"/>
    </source>
</evidence>
<evidence type="ECO:0000256" key="3">
    <source>
        <dbReference type="ARBA" id="ARBA00022448"/>
    </source>
</evidence>
<sequence length="295" mass="32509">MLGTDPMRCFPQLLTLARHSLLAAGLLLSTASHAQWATIDWTIAETLLAINAPVSGIAQQPAYHDWVGEPRIPEGVMDIGLRTQPNFELMAQSPPEQTLLSPMFTGLIPRLEKIAPVGTFALYSPGADTWQEMQSLTRQLGELTDRNAEAEALIKSTQQLMAELRHQRSDTTPLLMVQFMDARHVRVFGENSLYNAVLEQLELPNAWDQPTNAWGFSLAGIEALARYPDATLVVVDPLPAGVEEQLEGSGLWQHLPSVQNGHLLHLPPVWSFGALPSAQRFARELTTALNAHFAE</sequence>
<feature type="signal peptide" evidence="7">
    <location>
        <begin position="1"/>
        <end position="34"/>
    </location>
</feature>
<reference evidence="10" key="1">
    <citation type="journal article" date="2019" name="Int. J. Syst. Evol. Microbiol.">
        <title>The Global Catalogue of Microorganisms (GCM) 10K type strain sequencing project: providing services to taxonomists for standard genome sequencing and annotation.</title>
        <authorList>
            <consortium name="The Broad Institute Genomics Platform"/>
            <consortium name="The Broad Institute Genome Sequencing Center for Infectious Disease"/>
            <person name="Wu L."/>
            <person name="Ma J."/>
        </authorList>
    </citation>
    <scope>NUCLEOTIDE SEQUENCE [LARGE SCALE GENOMIC DNA]</scope>
    <source>
        <strain evidence="10">CGMCC 1.15122</strain>
    </source>
</reference>
<feature type="chain" id="PRO_5047163445" evidence="7">
    <location>
        <begin position="35"/>
        <end position="295"/>
    </location>
</feature>
<dbReference type="PANTHER" id="PTHR30532">
    <property type="entry name" value="IRON III DICITRATE-BINDING PERIPLASMIC PROTEIN"/>
    <property type="match status" value="1"/>
</dbReference>
<evidence type="ECO:0000256" key="7">
    <source>
        <dbReference type="SAM" id="SignalP"/>
    </source>
</evidence>
<keyword evidence="4" id="KW-0408">Iron</keyword>
<protein>
    <submittedName>
        <fullName evidence="9">ABC transporter substrate-binding protein</fullName>
    </submittedName>
</protein>
<dbReference type="InterPro" id="IPR002491">
    <property type="entry name" value="ABC_transptr_periplasmic_BD"/>
</dbReference>
<keyword evidence="6" id="KW-0175">Coiled coil</keyword>
<proteinExistence type="inferred from homology"/>
<evidence type="ECO:0000313" key="9">
    <source>
        <dbReference type="EMBL" id="GGC92292.1"/>
    </source>
</evidence>
<dbReference type="InterPro" id="IPR051313">
    <property type="entry name" value="Bact_iron-sidero_bind"/>
</dbReference>
<dbReference type="PANTHER" id="PTHR30532:SF1">
    <property type="entry name" value="IRON(3+)-HYDROXAMATE-BINDING PROTEIN FHUD"/>
    <property type="match status" value="1"/>
</dbReference>
<dbReference type="CDD" id="cd01146">
    <property type="entry name" value="FhuD"/>
    <property type="match status" value="1"/>
</dbReference>
<evidence type="ECO:0000256" key="1">
    <source>
        <dbReference type="ARBA" id="ARBA00004196"/>
    </source>
</evidence>
<evidence type="ECO:0000256" key="5">
    <source>
        <dbReference type="ARBA" id="ARBA00022729"/>
    </source>
</evidence>
<dbReference type="Gene3D" id="3.40.50.1980">
    <property type="entry name" value="Nitrogenase molybdenum iron protein domain"/>
    <property type="match status" value="2"/>
</dbReference>
<comment type="caution">
    <text evidence="9">The sequence shown here is derived from an EMBL/GenBank/DDBJ whole genome shotgun (WGS) entry which is preliminary data.</text>
</comment>
<comment type="similarity">
    <text evidence="2">Belongs to the bacterial solute-binding protein 8 family.</text>
</comment>
<keyword evidence="5 7" id="KW-0732">Signal</keyword>
<dbReference type="Pfam" id="PF01497">
    <property type="entry name" value="Peripla_BP_2"/>
    <property type="match status" value="1"/>
</dbReference>
<evidence type="ECO:0000256" key="4">
    <source>
        <dbReference type="ARBA" id="ARBA00022496"/>
    </source>
</evidence>
<feature type="coiled-coil region" evidence="6">
    <location>
        <begin position="133"/>
        <end position="167"/>
    </location>
</feature>
<feature type="domain" description="Fe/B12 periplasmic-binding" evidence="8">
    <location>
        <begin position="35"/>
        <end position="295"/>
    </location>
</feature>
<dbReference type="Proteomes" id="UP000597301">
    <property type="component" value="Unassembled WGS sequence"/>
</dbReference>
<dbReference type="SUPFAM" id="SSF53807">
    <property type="entry name" value="Helical backbone' metal receptor"/>
    <property type="match status" value="1"/>
</dbReference>
<keyword evidence="10" id="KW-1185">Reference proteome</keyword>
<evidence type="ECO:0000256" key="2">
    <source>
        <dbReference type="ARBA" id="ARBA00008814"/>
    </source>
</evidence>
<evidence type="ECO:0000256" key="6">
    <source>
        <dbReference type="SAM" id="Coils"/>
    </source>
</evidence>
<dbReference type="PROSITE" id="PS50983">
    <property type="entry name" value="FE_B12_PBP"/>
    <property type="match status" value="1"/>
</dbReference>
<name>A0ABQ1PBF0_9GAMM</name>